<feature type="transmembrane region" description="Helical" evidence="7">
    <location>
        <begin position="277"/>
        <end position="298"/>
    </location>
</feature>
<comment type="caution">
    <text evidence="9">The sequence shown here is derived from an EMBL/GenBank/DDBJ whole genome shotgun (WGS) entry which is preliminary data.</text>
</comment>
<evidence type="ECO:0000256" key="4">
    <source>
        <dbReference type="ARBA" id="ARBA00022989"/>
    </source>
</evidence>
<feature type="transmembrane region" description="Helical" evidence="7">
    <location>
        <begin position="34"/>
        <end position="51"/>
    </location>
</feature>
<evidence type="ECO:0000256" key="3">
    <source>
        <dbReference type="ARBA" id="ARBA00022692"/>
    </source>
</evidence>
<name>A0A8H4WL00_9HYPO</name>
<reference evidence="9" key="2">
    <citation type="submission" date="2020-05" db="EMBL/GenBank/DDBJ databases">
        <authorList>
            <person name="Kim H.-S."/>
            <person name="Proctor R.H."/>
            <person name="Brown D.W."/>
        </authorList>
    </citation>
    <scope>NUCLEOTIDE SEQUENCE</scope>
    <source>
        <strain evidence="9">NRRL 45417</strain>
    </source>
</reference>
<feature type="transmembrane region" description="Helical" evidence="7">
    <location>
        <begin position="114"/>
        <end position="138"/>
    </location>
</feature>
<dbReference type="Gene3D" id="1.20.1740.10">
    <property type="entry name" value="Amino acid/polyamine transporter I"/>
    <property type="match status" value="2"/>
</dbReference>
<keyword evidence="4 7" id="KW-1133">Transmembrane helix</keyword>
<keyword evidence="5 7" id="KW-0472">Membrane</keyword>
<dbReference type="EMBL" id="JABFAI010000591">
    <property type="protein sequence ID" value="KAF4943293.1"/>
    <property type="molecule type" value="Genomic_DNA"/>
</dbReference>
<evidence type="ECO:0000256" key="2">
    <source>
        <dbReference type="ARBA" id="ARBA00022448"/>
    </source>
</evidence>
<evidence type="ECO:0000256" key="1">
    <source>
        <dbReference type="ARBA" id="ARBA00004141"/>
    </source>
</evidence>
<dbReference type="Proteomes" id="UP000604273">
    <property type="component" value="Unassembled WGS sequence"/>
</dbReference>
<dbReference type="InterPro" id="IPR004841">
    <property type="entry name" value="AA-permease/SLC12A_dom"/>
</dbReference>
<evidence type="ECO:0000313" key="9">
    <source>
        <dbReference type="EMBL" id="KAF4943293.1"/>
    </source>
</evidence>
<feature type="transmembrane region" description="Helical" evidence="7">
    <location>
        <begin position="188"/>
        <end position="207"/>
    </location>
</feature>
<feature type="transmembrane region" description="Helical" evidence="7">
    <location>
        <begin position="228"/>
        <end position="248"/>
    </location>
</feature>
<dbReference type="PANTHER" id="PTHR45649:SF28">
    <property type="entry name" value="TRANSPORTER, PUTATIVE (EUROFUNG)-RELATED"/>
    <property type="match status" value="1"/>
</dbReference>
<feature type="region of interest" description="Disordered" evidence="6">
    <location>
        <begin position="1"/>
        <end position="22"/>
    </location>
</feature>
<dbReference type="Pfam" id="PF00324">
    <property type="entry name" value="AA_permease"/>
    <property type="match status" value="1"/>
</dbReference>
<feature type="transmembrane region" description="Helical" evidence="7">
    <location>
        <begin position="63"/>
        <end position="85"/>
    </location>
</feature>
<evidence type="ECO:0000256" key="5">
    <source>
        <dbReference type="ARBA" id="ARBA00023136"/>
    </source>
</evidence>
<proteinExistence type="predicted"/>
<dbReference type="PANTHER" id="PTHR45649">
    <property type="entry name" value="AMINO-ACID PERMEASE BAT1"/>
    <property type="match status" value="1"/>
</dbReference>
<organism evidence="9 10">
    <name type="scientific">Fusarium gaditjirri</name>
    <dbReference type="NCBI Taxonomy" id="282569"/>
    <lineage>
        <taxon>Eukaryota</taxon>
        <taxon>Fungi</taxon>
        <taxon>Dikarya</taxon>
        <taxon>Ascomycota</taxon>
        <taxon>Pezizomycotina</taxon>
        <taxon>Sordariomycetes</taxon>
        <taxon>Hypocreomycetidae</taxon>
        <taxon>Hypocreales</taxon>
        <taxon>Nectriaceae</taxon>
        <taxon>Fusarium</taxon>
        <taxon>Fusarium nisikadoi species complex</taxon>
    </lineage>
</organism>
<keyword evidence="2" id="KW-0813">Transport</keyword>
<reference evidence="9" key="1">
    <citation type="journal article" date="2020" name="BMC Genomics">
        <title>Correction to: Identification and distribution of gene clusters required for synthesis of sphingolipid metabolism inhibitors in diverse species of the filamentous fungus Fusarium.</title>
        <authorList>
            <person name="Kim H.S."/>
            <person name="Lohmar J.M."/>
            <person name="Busman M."/>
            <person name="Brown D.W."/>
            <person name="Naumann T.A."/>
            <person name="Divon H.H."/>
            <person name="Lysoe E."/>
            <person name="Uhlig S."/>
            <person name="Proctor R.H."/>
        </authorList>
    </citation>
    <scope>NUCLEOTIDE SEQUENCE</scope>
    <source>
        <strain evidence="9">NRRL 45417</strain>
    </source>
</reference>
<feature type="domain" description="Amino acid permease/ SLC12A" evidence="8">
    <location>
        <begin position="169"/>
        <end position="313"/>
    </location>
</feature>
<dbReference type="GO" id="GO:0022857">
    <property type="term" value="F:transmembrane transporter activity"/>
    <property type="evidence" value="ECO:0007669"/>
    <property type="project" value="InterPro"/>
</dbReference>
<dbReference type="GO" id="GO:0016020">
    <property type="term" value="C:membrane"/>
    <property type="evidence" value="ECO:0007669"/>
    <property type="project" value="UniProtKB-SubCell"/>
</dbReference>
<keyword evidence="10" id="KW-1185">Reference proteome</keyword>
<protein>
    <recommendedName>
        <fullName evidence="8">Amino acid permease/ SLC12A domain-containing protein</fullName>
    </recommendedName>
</protein>
<evidence type="ECO:0000256" key="7">
    <source>
        <dbReference type="SAM" id="Phobius"/>
    </source>
</evidence>
<evidence type="ECO:0000259" key="8">
    <source>
        <dbReference type="Pfam" id="PF00324"/>
    </source>
</evidence>
<accession>A0A8H4WL00</accession>
<gene>
    <name evidence="9" type="ORF">FGADI_13510</name>
</gene>
<dbReference type="OrthoDB" id="3900342at2759"/>
<comment type="subcellular location">
    <subcellularLocation>
        <location evidence="1">Membrane</location>
        <topology evidence="1">Multi-pass membrane protein</topology>
    </subcellularLocation>
</comment>
<sequence>MVLSPPDSNTRTESSSPGVLQDVSTPQLRKNRSFISVLGMSFAITAVPYGLGGPLMSSIYGGGQLPMFIGVLADVVLQGAVAVSLGELSFRYPTSSGVYYWSYRLTENKRYQHAMAYFTGWVWLISNWTIALFVNYGFASLIVATVTVYQPKWTATANETFSTAKEGRHSTSYGLTHYDTSISGWGEFSFFIGLLPPAYALSAIGMVMSMTEECSKPDIEVPRAISMWFPIGGASMLAFILPICFTLPPLEDILAAPYGQALPFIINTFTGSKPLSLALLIMVLMVTLFCSISIMTAASRCTWALSKDGMLPFSRI</sequence>
<evidence type="ECO:0000256" key="6">
    <source>
        <dbReference type="SAM" id="MobiDB-lite"/>
    </source>
</evidence>
<keyword evidence="3 7" id="KW-0812">Transmembrane</keyword>
<dbReference type="AlphaFoldDB" id="A0A8H4WL00"/>
<evidence type="ECO:0000313" key="10">
    <source>
        <dbReference type="Proteomes" id="UP000604273"/>
    </source>
</evidence>